<accession>A0A0G9H6G0</accession>
<evidence type="ECO:0000313" key="1">
    <source>
        <dbReference type="EMBL" id="KLD65425.1"/>
    </source>
</evidence>
<dbReference type="RefSeq" id="WP_046970307.1">
    <property type="nucleotide sequence ID" value="NZ_JPLA01000006.1"/>
</dbReference>
<comment type="caution">
    <text evidence="1">The sequence shown here is derived from an EMBL/GenBank/DDBJ whole genome shotgun (WGS) entry which is preliminary data.</text>
</comment>
<gene>
    <name evidence="1" type="ORF">Y882_02570</name>
</gene>
<dbReference type="Proteomes" id="UP000035481">
    <property type="component" value="Unassembled WGS sequence"/>
</dbReference>
<name>A0A0G9H6G0_9GAMM</name>
<dbReference type="PATRIC" id="fig|1440762.4.peg.3295"/>
<evidence type="ECO:0000313" key="2">
    <source>
        <dbReference type="Proteomes" id="UP000035481"/>
    </source>
</evidence>
<reference evidence="1 2" key="1">
    <citation type="journal article" date="2015" name="Antonie Van Leeuwenhoek">
        <title>A phylogenomic and molecular marker based taxonomic framework for the order Xanthomonadales: proposal to transfer the families Algiphilaceae and Solimonadaceae to the order Nevskiales ord. nov. and to create a new family within the order Xanthomonadales, the family Rhodanobacteraceae fam. nov., containing the genus Rhodanobacter and its closest relatives.</title>
        <authorList>
            <person name="Naushad S."/>
            <person name="Adeolu M."/>
            <person name="Wong S."/>
            <person name="Sohail M."/>
            <person name="Schellhorn H.E."/>
            <person name="Gupta R.S."/>
        </authorList>
    </citation>
    <scope>NUCLEOTIDE SEQUENCE [LARGE SCALE GENOMIC DNA]</scope>
    <source>
        <strain evidence="1 2">DSM 16301</strain>
    </source>
</reference>
<dbReference type="EMBL" id="JPLA01000006">
    <property type="protein sequence ID" value="KLD65425.1"/>
    <property type="molecule type" value="Genomic_DNA"/>
</dbReference>
<proteinExistence type="predicted"/>
<dbReference type="STRING" id="1440762.Y882_02570"/>
<sequence>MSETEKPATQTVAASGLDAHGAMGGEPLGLNLELLAKYPPFQMYIESIEPNEQGIDGVKYAMERARAAHNLAGEAFIEGYLVWWTSKGYWRGEDPMGGRAS</sequence>
<organism evidence="1 2">
    <name type="scientific">Dyella japonica DSM 16301</name>
    <dbReference type="NCBI Taxonomy" id="1440762"/>
    <lineage>
        <taxon>Bacteria</taxon>
        <taxon>Pseudomonadati</taxon>
        <taxon>Pseudomonadota</taxon>
        <taxon>Gammaproteobacteria</taxon>
        <taxon>Lysobacterales</taxon>
        <taxon>Rhodanobacteraceae</taxon>
        <taxon>Dyella</taxon>
    </lineage>
</organism>
<protein>
    <submittedName>
        <fullName evidence="1">Uncharacterized protein</fullName>
    </submittedName>
</protein>
<dbReference type="AlphaFoldDB" id="A0A0G9H6G0"/>